<dbReference type="GO" id="GO:0005975">
    <property type="term" value="P:carbohydrate metabolic process"/>
    <property type="evidence" value="ECO:0007669"/>
    <property type="project" value="InterPro"/>
</dbReference>
<dbReference type="GO" id="GO:0008061">
    <property type="term" value="F:chitin binding"/>
    <property type="evidence" value="ECO:0007669"/>
    <property type="project" value="InterPro"/>
</dbReference>
<keyword evidence="10" id="KW-1185">Reference proteome</keyword>
<dbReference type="GO" id="GO:0006032">
    <property type="term" value="P:chitin catabolic process"/>
    <property type="evidence" value="ECO:0007669"/>
    <property type="project" value="UniProtKB-KW"/>
</dbReference>
<evidence type="ECO:0000256" key="3">
    <source>
        <dbReference type="ARBA" id="ARBA00022801"/>
    </source>
</evidence>
<comment type="catalytic activity">
    <reaction evidence="1">
        <text>Random endo-hydrolysis of N-acetyl-beta-D-glucosaminide (1-&gt;4)-beta-linkages in chitin and chitodextrins.</text>
        <dbReference type="EC" id="3.2.1.14"/>
    </reaction>
</comment>
<accession>A0A1H0UK24</accession>
<dbReference type="EC" id="3.2.1.14" evidence="2"/>
<evidence type="ECO:0000313" key="9">
    <source>
        <dbReference type="EMBL" id="SDP66652.1"/>
    </source>
</evidence>
<dbReference type="PROSITE" id="PS01095">
    <property type="entry name" value="GH18_1"/>
    <property type="match status" value="1"/>
</dbReference>
<dbReference type="InterPro" id="IPR001579">
    <property type="entry name" value="Glyco_hydro_18_chit_AS"/>
</dbReference>
<evidence type="ECO:0000259" key="8">
    <source>
        <dbReference type="PROSITE" id="PS51910"/>
    </source>
</evidence>
<dbReference type="CDD" id="cd06548">
    <property type="entry name" value="GH18_chitinase"/>
    <property type="match status" value="1"/>
</dbReference>
<dbReference type="SMART" id="SM00636">
    <property type="entry name" value="Glyco_18"/>
    <property type="match status" value="1"/>
</dbReference>
<dbReference type="PANTHER" id="PTHR11177:SF317">
    <property type="entry name" value="CHITINASE 12-RELATED"/>
    <property type="match status" value="1"/>
</dbReference>
<dbReference type="SUPFAM" id="SSF54556">
    <property type="entry name" value="Chitinase insertion domain"/>
    <property type="match status" value="1"/>
</dbReference>
<keyword evidence="5 6" id="KW-0326">Glycosidase</keyword>
<feature type="domain" description="GH18" evidence="8">
    <location>
        <begin position="43"/>
        <end position="442"/>
    </location>
</feature>
<gene>
    <name evidence="9" type="ORF">SAMN04488529_11149</name>
</gene>
<dbReference type="Pfam" id="PF00704">
    <property type="entry name" value="Glyco_hydro_18"/>
    <property type="match status" value="1"/>
</dbReference>
<keyword evidence="3 6" id="KW-0378">Hydrolase</keyword>
<dbReference type="InterPro" id="IPR011583">
    <property type="entry name" value="Chitinase_II/V-like_cat"/>
</dbReference>
<evidence type="ECO:0000256" key="2">
    <source>
        <dbReference type="ARBA" id="ARBA00012729"/>
    </source>
</evidence>
<evidence type="ECO:0000256" key="7">
    <source>
        <dbReference type="RuleBase" id="RU004453"/>
    </source>
</evidence>
<organism evidence="9 10">
    <name type="scientific">Clostridium gasigenes</name>
    <dbReference type="NCBI Taxonomy" id="94869"/>
    <lineage>
        <taxon>Bacteria</taxon>
        <taxon>Bacillati</taxon>
        <taxon>Bacillota</taxon>
        <taxon>Clostridia</taxon>
        <taxon>Eubacteriales</taxon>
        <taxon>Clostridiaceae</taxon>
        <taxon>Clostridium</taxon>
    </lineage>
</organism>
<dbReference type="InterPro" id="IPR029070">
    <property type="entry name" value="Chitinase_insertion_sf"/>
</dbReference>
<dbReference type="PANTHER" id="PTHR11177">
    <property type="entry name" value="CHITINASE"/>
    <property type="match status" value="1"/>
</dbReference>
<dbReference type="STRING" id="94869.SAMN04488529_11149"/>
<evidence type="ECO:0000256" key="4">
    <source>
        <dbReference type="ARBA" id="ARBA00023024"/>
    </source>
</evidence>
<protein>
    <recommendedName>
        <fullName evidence="2">chitinase</fullName>
        <ecNumber evidence="2">3.2.1.14</ecNumber>
    </recommendedName>
</protein>
<dbReference type="Gene3D" id="3.20.20.80">
    <property type="entry name" value="Glycosidases"/>
    <property type="match status" value="1"/>
</dbReference>
<keyword evidence="4" id="KW-0624">Polysaccharide degradation</keyword>
<dbReference type="Gene3D" id="3.10.50.10">
    <property type="match status" value="1"/>
</dbReference>
<evidence type="ECO:0000256" key="1">
    <source>
        <dbReference type="ARBA" id="ARBA00000822"/>
    </source>
</evidence>
<dbReference type="SUPFAM" id="SSF51445">
    <property type="entry name" value="(Trans)glycosidases"/>
    <property type="match status" value="1"/>
</dbReference>
<dbReference type="Proteomes" id="UP000198597">
    <property type="component" value="Unassembled WGS sequence"/>
</dbReference>
<dbReference type="OrthoDB" id="9812811at2"/>
<dbReference type="RefSeq" id="WP_089971595.1">
    <property type="nucleotide sequence ID" value="NZ_FNJM01000011.1"/>
</dbReference>
<dbReference type="InterPro" id="IPR017853">
    <property type="entry name" value="GH"/>
</dbReference>
<dbReference type="AlphaFoldDB" id="A0A1H0UK24"/>
<dbReference type="GO" id="GO:0008843">
    <property type="term" value="F:endochitinase activity"/>
    <property type="evidence" value="ECO:0007669"/>
    <property type="project" value="UniProtKB-EC"/>
</dbReference>
<dbReference type="EMBL" id="FNJM01000011">
    <property type="protein sequence ID" value="SDP66652.1"/>
    <property type="molecule type" value="Genomic_DNA"/>
</dbReference>
<proteinExistence type="inferred from homology"/>
<reference evidence="9 10" key="1">
    <citation type="submission" date="2016-10" db="EMBL/GenBank/DDBJ databases">
        <authorList>
            <person name="de Groot N.N."/>
        </authorList>
    </citation>
    <scope>NUCLEOTIDE SEQUENCE [LARGE SCALE GENOMIC DNA]</scope>
    <source>
        <strain evidence="9 10">DSM 12272</strain>
    </source>
</reference>
<comment type="similarity">
    <text evidence="7">Belongs to the glycosyl hydrolase 18 family.</text>
</comment>
<evidence type="ECO:0000256" key="5">
    <source>
        <dbReference type="ARBA" id="ARBA00023295"/>
    </source>
</evidence>
<evidence type="ECO:0000313" key="10">
    <source>
        <dbReference type="Proteomes" id="UP000198597"/>
    </source>
</evidence>
<evidence type="ECO:0000256" key="6">
    <source>
        <dbReference type="RuleBase" id="RU000489"/>
    </source>
</evidence>
<dbReference type="InterPro" id="IPR001223">
    <property type="entry name" value="Glyco_hydro18_cat"/>
</dbReference>
<keyword evidence="4" id="KW-0119">Carbohydrate metabolism</keyword>
<dbReference type="PROSITE" id="PS51910">
    <property type="entry name" value="GH18_2"/>
    <property type="match status" value="1"/>
</dbReference>
<sequence>MNKILKSIIPVLFCASLIVPNGISVKAETMTNTKLEAKATSKKRIVTYFPSWGTYQAAQQNITVSNIAWDKVTHVNHGFFEITNDYKIQTTDSYADYENEGFGHGPKQDWDKYPITGVPAGTVYGHFGEYKYYKEKYPDVKLLISVGGWTRSDKFHELAKSPAHRKTLAMSMVNFMKKYPFIDGMDIDWEYPGITRASEDQYDRGCVGGPEDKENFTLLLKDIRETFNANGMSEKLLTVAVSAGEAKIKMTEPDKYAKYVDYIGVMTYDFAGSWDNVTGNLAGLYQNPADKIRPKFNMDDAMKIFKDEYKVPADKLLAGTPLYSRGWGGVEPGPNGDGLFQPAKSSFKGNLGEGGQYSWYDIPAMEKSSEWQKFRDPIARTPYLYNKSKKQFITYEDEQSLTERVSYVNKNNYGGLIVWDASGDNIKAGHPMHTIMYNGFKN</sequence>
<keyword evidence="4" id="KW-0146">Chitin degradation</keyword>
<dbReference type="InterPro" id="IPR050314">
    <property type="entry name" value="Glycosyl_Hydrlase_18"/>
</dbReference>
<name>A0A1H0UK24_9CLOT</name>